<evidence type="ECO:0000256" key="8">
    <source>
        <dbReference type="SAM" id="SignalP"/>
    </source>
</evidence>
<dbReference type="AlphaFoldDB" id="A0AA38IX76"/>
<name>A0AA38IX76_9CUCU</name>
<comment type="similarity">
    <text evidence="2">Belongs to the histidine acid phosphatase family.</text>
</comment>
<dbReference type="Gene3D" id="3.40.50.1240">
    <property type="entry name" value="Phosphoglycerate mutase-like"/>
    <property type="match status" value="1"/>
</dbReference>
<dbReference type="Pfam" id="PF00328">
    <property type="entry name" value="His_Phos_2"/>
    <property type="match status" value="1"/>
</dbReference>
<keyword evidence="10" id="KW-1185">Reference proteome</keyword>
<feature type="chain" id="PRO_5041450109" description="acid phosphatase" evidence="8">
    <location>
        <begin position="20"/>
        <end position="380"/>
    </location>
</feature>
<dbReference type="PANTHER" id="PTHR11567">
    <property type="entry name" value="ACID PHOSPHATASE-RELATED"/>
    <property type="match status" value="1"/>
</dbReference>
<keyword evidence="4 8" id="KW-0732">Signal</keyword>
<accession>A0AA38IX76</accession>
<proteinExistence type="inferred from homology"/>
<dbReference type="GO" id="GO:0003993">
    <property type="term" value="F:acid phosphatase activity"/>
    <property type="evidence" value="ECO:0007669"/>
    <property type="project" value="UniProtKB-EC"/>
</dbReference>
<dbReference type="InterPro" id="IPR029033">
    <property type="entry name" value="His_PPase_superfam"/>
</dbReference>
<evidence type="ECO:0000256" key="3">
    <source>
        <dbReference type="ARBA" id="ARBA00012646"/>
    </source>
</evidence>
<evidence type="ECO:0000256" key="7">
    <source>
        <dbReference type="ARBA" id="ARBA00023180"/>
    </source>
</evidence>
<dbReference type="EMBL" id="JALNTZ010000001">
    <property type="protein sequence ID" value="KAJ3664725.1"/>
    <property type="molecule type" value="Genomic_DNA"/>
</dbReference>
<evidence type="ECO:0000256" key="2">
    <source>
        <dbReference type="ARBA" id="ARBA00005375"/>
    </source>
</evidence>
<keyword evidence="5" id="KW-0378">Hydrolase</keyword>
<reference evidence="9" key="1">
    <citation type="journal article" date="2023" name="G3 (Bethesda)">
        <title>Whole genome assemblies of Zophobas morio and Tenebrio molitor.</title>
        <authorList>
            <person name="Kaur S."/>
            <person name="Stinson S.A."/>
            <person name="diCenzo G.C."/>
        </authorList>
    </citation>
    <scope>NUCLEOTIDE SEQUENCE</scope>
    <source>
        <strain evidence="9">QUZm001</strain>
    </source>
</reference>
<dbReference type="EC" id="3.1.3.2" evidence="3"/>
<evidence type="ECO:0000313" key="10">
    <source>
        <dbReference type="Proteomes" id="UP001168821"/>
    </source>
</evidence>
<protein>
    <recommendedName>
        <fullName evidence="3">acid phosphatase</fullName>
        <ecNumber evidence="3">3.1.3.2</ecNumber>
    </recommendedName>
</protein>
<feature type="signal peptide" evidence="8">
    <location>
        <begin position="1"/>
        <end position="19"/>
    </location>
</feature>
<dbReference type="CDD" id="cd07061">
    <property type="entry name" value="HP_HAP_like"/>
    <property type="match status" value="1"/>
</dbReference>
<dbReference type="InterPro" id="IPR000560">
    <property type="entry name" value="His_Pase_clade-2"/>
</dbReference>
<evidence type="ECO:0000256" key="4">
    <source>
        <dbReference type="ARBA" id="ARBA00022729"/>
    </source>
</evidence>
<comment type="caution">
    <text evidence="9">The sequence shown here is derived from an EMBL/GenBank/DDBJ whole genome shotgun (WGS) entry which is preliminary data.</text>
</comment>
<dbReference type="SUPFAM" id="SSF53254">
    <property type="entry name" value="Phosphoglycerate mutase-like"/>
    <property type="match status" value="1"/>
</dbReference>
<dbReference type="InterPro" id="IPR050645">
    <property type="entry name" value="Histidine_acid_phosphatase"/>
</dbReference>
<dbReference type="PANTHER" id="PTHR11567:SF211">
    <property type="entry name" value="PROSTATIC ACID PHOSPHATASE"/>
    <property type="match status" value="1"/>
</dbReference>
<gene>
    <name evidence="9" type="ORF">Zmor_000273</name>
</gene>
<sequence>MAPFLKFVLLASVVCWAKSASIATQEDTELVLVSVIFRHGARTTYSFYPTDPNKNETFYPIGFGGLTNEGKLGEFKLGRYLKSVYGDFLGDVYTEDIVDVRSTDVTRTKMSAQLVLAGLFPPSPIQLWNEDLMWQPIPVSYKTDAEEDLFHPWGSCPYKSQVLSHQLEIQEIKDTYVTPYNDSYVYLQEQSGKSMTNPADFQDIFFIFKTESDMGLIMPEWTKTVFPEPTQSIGALVYGYHNYDQRVKQINSGYMLKKILDDSKKKIEQNSGKKIYLYSGHESTLGYMLDALKVYDAHIPPYGSAISFEIHRANDQFYVKLRYRNDTEATEPVDLKIPGCDILCPFDQFQELQKDLIPTVSIGEACQRDSVDVAQDTNAL</sequence>
<comment type="catalytic activity">
    <reaction evidence="1">
        <text>a phosphate monoester + H2O = an alcohol + phosphate</text>
        <dbReference type="Rhea" id="RHEA:15017"/>
        <dbReference type="ChEBI" id="CHEBI:15377"/>
        <dbReference type="ChEBI" id="CHEBI:30879"/>
        <dbReference type="ChEBI" id="CHEBI:43474"/>
        <dbReference type="ChEBI" id="CHEBI:67140"/>
        <dbReference type="EC" id="3.1.3.2"/>
    </reaction>
</comment>
<keyword evidence="6" id="KW-1015">Disulfide bond</keyword>
<evidence type="ECO:0000256" key="5">
    <source>
        <dbReference type="ARBA" id="ARBA00022801"/>
    </source>
</evidence>
<dbReference type="Proteomes" id="UP001168821">
    <property type="component" value="Unassembled WGS sequence"/>
</dbReference>
<evidence type="ECO:0000256" key="1">
    <source>
        <dbReference type="ARBA" id="ARBA00000032"/>
    </source>
</evidence>
<keyword evidence="7" id="KW-0325">Glycoprotein</keyword>
<organism evidence="9 10">
    <name type="scientific">Zophobas morio</name>
    <dbReference type="NCBI Taxonomy" id="2755281"/>
    <lineage>
        <taxon>Eukaryota</taxon>
        <taxon>Metazoa</taxon>
        <taxon>Ecdysozoa</taxon>
        <taxon>Arthropoda</taxon>
        <taxon>Hexapoda</taxon>
        <taxon>Insecta</taxon>
        <taxon>Pterygota</taxon>
        <taxon>Neoptera</taxon>
        <taxon>Endopterygota</taxon>
        <taxon>Coleoptera</taxon>
        <taxon>Polyphaga</taxon>
        <taxon>Cucujiformia</taxon>
        <taxon>Tenebrionidae</taxon>
        <taxon>Zophobas</taxon>
    </lineage>
</organism>
<evidence type="ECO:0000313" key="9">
    <source>
        <dbReference type="EMBL" id="KAJ3664725.1"/>
    </source>
</evidence>
<evidence type="ECO:0000256" key="6">
    <source>
        <dbReference type="ARBA" id="ARBA00023157"/>
    </source>
</evidence>